<dbReference type="EMBL" id="FNKH01000002">
    <property type="protein sequence ID" value="SDQ30167.1"/>
    <property type="molecule type" value="Genomic_DNA"/>
</dbReference>
<proteinExistence type="predicted"/>
<name>A0A1H0ZRX2_9MICC</name>
<gene>
    <name evidence="2" type="ORF">SAMN04489742_0528</name>
</gene>
<feature type="transmembrane region" description="Helical" evidence="1">
    <location>
        <begin position="21"/>
        <end position="40"/>
    </location>
</feature>
<feature type="transmembrane region" description="Helical" evidence="1">
    <location>
        <begin position="52"/>
        <end position="69"/>
    </location>
</feature>
<keyword evidence="1" id="KW-0472">Membrane</keyword>
<dbReference type="RefSeq" id="WP_074699114.1">
    <property type="nucleotide sequence ID" value="NZ_CP018863.1"/>
</dbReference>
<keyword evidence="3" id="KW-1185">Reference proteome</keyword>
<evidence type="ECO:0000313" key="2">
    <source>
        <dbReference type="EMBL" id="SDQ30167.1"/>
    </source>
</evidence>
<dbReference type="OrthoDB" id="9901312at2"/>
<sequence>MVTVSITKSVRRHLSAGSVVRISDAVAITLSICVGLFLVPASGVGAEASSDWAAFVLGFAWFCALVLTYRSDILFPRRVMAECWSAVKATFWAYAFFAAWVLLVEIDVALGLFLIALPLGGAFLMTARYLLLREKSRNLDWVDRALAQANIKAPSDSV</sequence>
<evidence type="ECO:0000313" key="3">
    <source>
        <dbReference type="Proteomes" id="UP000181917"/>
    </source>
</evidence>
<dbReference type="KEGG" id="acry:AC20117_14655"/>
<feature type="transmembrane region" description="Helical" evidence="1">
    <location>
        <begin position="81"/>
        <end position="103"/>
    </location>
</feature>
<keyword evidence="1" id="KW-0812">Transmembrane</keyword>
<dbReference type="AlphaFoldDB" id="A0A1H0ZRX2"/>
<organism evidence="2 3">
    <name type="scientific">Crystallibacter crystallopoietes</name>
    <dbReference type="NCBI Taxonomy" id="37928"/>
    <lineage>
        <taxon>Bacteria</taxon>
        <taxon>Bacillati</taxon>
        <taxon>Actinomycetota</taxon>
        <taxon>Actinomycetes</taxon>
        <taxon>Micrococcales</taxon>
        <taxon>Micrococcaceae</taxon>
        <taxon>Crystallibacter</taxon>
    </lineage>
</organism>
<evidence type="ECO:0000256" key="1">
    <source>
        <dbReference type="SAM" id="Phobius"/>
    </source>
</evidence>
<keyword evidence="1" id="KW-1133">Transmembrane helix</keyword>
<reference evidence="2 3" key="1">
    <citation type="submission" date="2016-10" db="EMBL/GenBank/DDBJ databases">
        <authorList>
            <person name="de Groot N.N."/>
        </authorList>
    </citation>
    <scope>NUCLEOTIDE SEQUENCE [LARGE SCALE GENOMIC DNA]</scope>
    <source>
        <strain evidence="2 3">DSM 20117</strain>
    </source>
</reference>
<feature type="transmembrane region" description="Helical" evidence="1">
    <location>
        <begin position="109"/>
        <end position="131"/>
    </location>
</feature>
<dbReference type="Proteomes" id="UP000181917">
    <property type="component" value="Unassembled WGS sequence"/>
</dbReference>
<protein>
    <submittedName>
        <fullName evidence="2">Uncharacterized protein</fullName>
    </submittedName>
</protein>
<accession>A0A1H0ZRX2</accession>
<dbReference type="STRING" id="37928.SAMN04489742_0528"/>